<organism evidence="5">
    <name type="scientific">hydrothermal vent metagenome</name>
    <dbReference type="NCBI Taxonomy" id="652676"/>
    <lineage>
        <taxon>unclassified sequences</taxon>
        <taxon>metagenomes</taxon>
        <taxon>ecological metagenomes</taxon>
    </lineage>
</organism>
<dbReference type="InterPro" id="IPR050330">
    <property type="entry name" value="Bact_OuterMem_StrucFunc"/>
</dbReference>
<evidence type="ECO:0000313" key="5">
    <source>
        <dbReference type="EMBL" id="SFV90558.1"/>
    </source>
</evidence>
<dbReference type="CDD" id="cd07185">
    <property type="entry name" value="OmpA_C-like"/>
    <property type="match status" value="1"/>
</dbReference>
<feature type="domain" description="OmpA-like" evidence="4">
    <location>
        <begin position="116"/>
        <end position="229"/>
    </location>
</feature>
<accession>A0A1W1E9F7</accession>
<dbReference type="SUPFAM" id="SSF103088">
    <property type="entry name" value="OmpA-like"/>
    <property type="match status" value="1"/>
</dbReference>
<gene>
    <name evidence="5" type="ORF">MNB_SV-4-883</name>
</gene>
<proteinExistence type="predicted"/>
<comment type="subcellular location">
    <subcellularLocation>
        <location evidence="1">Cell outer membrane</location>
    </subcellularLocation>
</comment>
<dbReference type="GO" id="GO:0009279">
    <property type="term" value="C:cell outer membrane"/>
    <property type="evidence" value="ECO:0007669"/>
    <property type="project" value="UniProtKB-SubCell"/>
</dbReference>
<dbReference type="InterPro" id="IPR036737">
    <property type="entry name" value="OmpA-like_sf"/>
</dbReference>
<keyword evidence="5" id="KW-0449">Lipoprotein</keyword>
<evidence type="ECO:0000256" key="2">
    <source>
        <dbReference type="ARBA" id="ARBA00023136"/>
    </source>
</evidence>
<dbReference type="Gene3D" id="3.30.1330.60">
    <property type="entry name" value="OmpA-like domain"/>
    <property type="match status" value="1"/>
</dbReference>
<dbReference type="EMBL" id="FPIB01000017">
    <property type="protein sequence ID" value="SFV90558.1"/>
    <property type="molecule type" value="Genomic_DNA"/>
</dbReference>
<name>A0A1W1E9F7_9ZZZZ</name>
<evidence type="ECO:0000256" key="3">
    <source>
        <dbReference type="ARBA" id="ARBA00023237"/>
    </source>
</evidence>
<dbReference type="Pfam" id="PF00691">
    <property type="entry name" value="OmpA"/>
    <property type="match status" value="1"/>
</dbReference>
<dbReference type="InterPro" id="IPR006664">
    <property type="entry name" value="OMP_bac"/>
</dbReference>
<protein>
    <submittedName>
        <fullName evidence="5">Putative outer membrane lipoprotein</fullName>
    </submittedName>
</protein>
<keyword evidence="2" id="KW-0472">Membrane</keyword>
<evidence type="ECO:0000256" key="1">
    <source>
        <dbReference type="ARBA" id="ARBA00004442"/>
    </source>
</evidence>
<dbReference type="Pfam" id="PF13441">
    <property type="entry name" value="Gly-zipper_YMGG"/>
    <property type="match status" value="1"/>
</dbReference>
<dbReference type="AlphaFoldDB" id="A0A1W1E9F7"/>
<evidence type="ECO:0000259" key="4">
    <source>
        <dbReference type="PROSITE" id="PS51123"/>
    </source>
</evidence>
<dbReference type="InterPro" id="IPR027367">
    <property type="entry name" value="Gly-zipper_YMGG"/>
</dbReference>
<dbReference type="PANTHER" id="PTHR30329">
    <property type="entry name" value="STATOR ELEMENT OF FLAGELLAR MOTOR COMPLEX"/>
    <property type="match status" value="1"/>
</dbReference>
<dbReference type="PANTHER" id="PTHR30329:SF21">
    <property type="entry name" value="LIPOPROTEIN YIAD-RELATED"/>
    <property type="match status" value="1"/>
</dbReference>
<keyword evidence="3" id="KW-0998">Cell outer membrane</keyword>
<dbReference type="PROSITE" id="PS51257">
    <property type="entry name" value="PROKAR_LIPOPROTEIN"/>
    <property type="match status" value="1"/>
</dbReference>
<dbReference type="PROSITE" id="PS51123">
    <property type="entry name" value="OMPA_2"/>
    <property type="match status" value="1"/>
</dbReference>
<dbReference type="InterPro" id="IPR006665">
    <property type="entry name" value="OmpA-like"/>
</dbReference>
<sequence>MKKIKYPILLSTATLFLLSGCYQQPGLIEDQSYNRTKTGALAGALAGAALGYNTKGHHKGQRAAIGALLGAALGGVAGYSLDEQANAVARALGTRVNNDPLAALDPENDIIVSKHSDHVRIMFRDNMMFATNSASLQPHAKYKVEKIAQLLQRYPQTVVGVAGFADDRGSFEYNRALSQRRARSVASILAVNGQPLVKGCSWQKPIAPNTNARNRALNRRVEVYLYADRNAMSDPCR</sequence>
<dbReference type="PRINTS" id="PR01021">
    <property type="entry name" value="OMPADOMAIN"/>
</dbReference>
<reference evidence="5" key="1">
    <citation type="submission" date="2016-10" db="EMBL/GenBank/DDBJ databases">
        <authorList>
            <person name="de Groot N.N."/>
        </authorList>
    </citation>
    <scope>NUCLEOTIDE SEQUENCE</scope>
</reference>